<dbReference type="Gene3D" id="3.40.250.10">
    <property type="entry name" value="Rhodanese-like domain"/>
    <property type="match status" value="1"/>
</dbReference>
<comment type="caution">
    <text evidence="3">The sequence shown here is derived from an EMBL/GenBank/DDBJ whole genome shotgun (WGS) entry which is preliminary data.</text>
</comment>
<name>A0AAV1SG17_9ROSI</name>
<dbReference type="PROSITE" id="PS50206">
    <property type="entry name" value="RHODANESE_3"/>
    <property type="match status" value="1"/>
</dbReference>
<dbReference type="AlphaFoldDB" id="A0AAV1SG17"/>
<evidence type="ECO:0000313" key="4">
    <source>
        <dbReference type="Proteomes" id="UP001314170"/>
    </source>
</evidence>
<dbReference type="PANTHER" id="PTHR47377:SF3">
    <property type="entry name" value="RHODANESE-LIKE DOMAIN-CONTAINING PROTEIN 4A, CHLOROPLASTIC"/>
    <property type="match status" value="1"/>
</dbReference>
<dbReference type="InterPro" id="IPR001763">
    <property type="entry name" value="Rhodanese-like_dom"/>
</dbReference>
<dbReference type="InterPro" id="IPR036873">
    <property type="entry name" value="Rhodanese-like_dom_sf"/>
</dbReference>
<protein>
    <recommendedName>
        <fullName evidence="2">Rhodanese domain-containing protein</fullName>
    </recommendedName>
</protein>
<feature type="compositionally biased region" description="Basic residues" evidence="1">
    <location>
        <begin position="256"/>
        <end position="269"/>
    </location>
</feature>
<dbReference type="InterPro" id="IPR044240">
    <property type="entry name" value="STR4-like"/>
</dbReference>
<feature type="compositionally biased region" description="Low complexity" evidence="1">
    <location>
        <begin position="1"/>
        <end position="14"/>
    </location>
</feature>
<feature type="region of interest" description="Disordered" evidence="1">
    <location>
        <begin position="251"/>
        <end position="343"/>
    </location>
</feature>
<feature type="compositionally biased region" description="Polar residues" evidence="1">
    <location>
        <begin position="290"/>
        <end position="304"/>
    </location>
</feature>
<dbReference type="SUPFAM" id="SSF52821">
    <property type="entry name" value="Rhodanese/Cell cycle control phosphatase"/>
    <property type="match status" value="1"/>
</dbReference>
<feature type="compositionally biased region" description="Pro residues" evidence="1">
    <location>
        <begin position="332"/>
        <end position="343"/>
    </location>
</feature>
<keyword evidence="4" id="KW-1185">Reference proteome</keyword>
<accession>A0AAV1SG17</accession>
<evidence type="ECO:0000313" key="3">
    <source>
        <dbReference type="EMBL" id="CAK7349218.1"/>
    </source>
</evidence>
<sequence length="343" mass="38348">MESFSILLSSSPPIQNHPRTLKSNTCKPNSHQTSFPFSKKSSLQNPLSLLKNPLSNKTTLSFTTIQLYTSLPSLASETLTSQTEQVSDKINLESILVSIDDFLNRNPFFVAGCTFIWLIVIPLTEEYLRKYKFISAIDAFRKLRDNPDAQLLDIRDRRSVVALRSPSLKMFNKSVVQVEFSEGDEDGFLKNVLENFQDPANTTLCILDNFDGDSVRVAELLFKNGFKEAYAIRGGVRGKKGWLDIQETLLPPPVHMKPKKKKKKKKKAKTSQLGVNGGVAQQNDGEDGIPSSTNLPLEESQSVDNGHVNKPMKSIPHLEIDFRSPYPNYPDLKPPSSPTPSKP</sequence>
<organism evidence="3 4">
    <name type="scientific">Dovyalis caffra</name>
    <dbReference type="NCBI Taxonomy" id="77055"/>
    <lineage>
        <taxon>Eukaryota</taxon>
        <taxon>Viridiplantae</taxon>
        <taxon>Streptophyta</taxon>
        <taxon>Embryophyta</taxon>
        <taxon>Tracheophyta</taxon>
        <taxon>Spermatophyta</taxon>
        <taxon>Magnoliopsida</taxon>
        <taxon>eudicotyledons</taxon>
        <taxon>Gunneridae</taxon>
        <taxon>Pentapetalae</taxon>
        <taxon>rosids</taxon>
        <taxon>fabids</taxon>
        <taxon>Malpighiales</taxon>
        <taxon>Salicaceae</taxon>
        <taxon>Flacourtieae</taxon>
        <taxon>Dovyalis</taxon>
    </lineage>
</organism>
<dbReference type="Proteomes" id="UP001314170">
    <property type="component" value="Unassembled WGS sequence"/>
</dbReference>
<dbReference type="EMBL" id="CAWUPB010001173">
    <property type="protein sequence ID" value="CAK7349218.1"/>
    <property type="molecule type" value="Genomic_DNA"/>
</dbReference>
<reference evidence="3 4" key="1">
    <citation type="submission" date="2024-01" db="EMBL/GenBank/DDBJ databases">
        <authorList>
            <person name="Waweru B."/>
        </authorList>
    </citation>
    <scope>NUCLEOTIDE SEQUENCE [LARGE SCALE GENOMIC DNA]</scope>
</reference>
<evidence type="ECO:0000256" key="1">
    <source>
        <dbReference type="SAM" id="MobiDB-lite"/>
    </source>
</evidence>
<evidence type="ECO:0000259" key="2">
    <source>
        <dbReference type="PROSITE" id="PS50206"/>
    </source>
</evidence>
<feature type="compositionally biased region" description="Polar residues" evidence="1">
    <location>
        <begin position="17"/>
        <end position="36"/>
    </location>
</feature>
<feature type="domain" description="Rhodanese" evidence="2">
    <location>
        <begin position="145"/>
        <end position="247"/>
    </location>
</feature>
<dbReference type="PANTHER" id="PTHR47377">
    <property type="entry name" value="RHODANESE-LIKE DOMAIN-CONTAINING PROTEIN 4, CHLOROPLASTIC"/>
    <property type="match status" value="1"/>
</dbReference>
<feature type="compositionally biased region" description="Polar residues" evidence="1">
    <location>
        <begin position="270"/>
        <end position="283"/>
    </location>
</feature>
<feature type="region of interest" description="Disordered" evidence="1">
    <location>
        <begin position="1"/>
        <end position="41"/>
    </location>
</feature>
<proteinExistence type="predicted"/>
<gene>
    <name evidence="3" type="ORF">DCAF_LOCUS21930</name>
</gene>